<evidence type="ECO:0008006" key="3">
    <source>
        <dbReference type="Google" id="ProtNLM"/>
    </source>
</evidence>
<evidence type="ECO:0000313" key="2">
    <source>
        <dbReference type="Proteomes" id="UP000231516"/>
    </source>
</evidence>
<name>A0A2G5K398_9RHOB</name>
<proteinExistence type="predicted"/>
<dbReference type="Proteomes" id="UP000231516">
    <property type="component" value="Unassembled WGS sequence"/>
</dbReference>
<organism evidence="1 2">
    <name type="scientific">Paramylibacter kogurei</name>
    <dbReference type="NCBI Taxonomy" id="1889778"/>
    <lineage>
        <taxon>Bacteria</taxon>
        <taxon>Pseudomonadati</taxon>
        <taxon>Pseudomonadota</taxon>
        <taxon>Alphaproteobacteria</taxon>
        <taxon>Rhodobacterales</taxon>
        <taxon>Paracoccaceae</taxon>
        <taxon>Paramylibacter</taxon>
    </lineage>
</organism>
<evidence type="ECO:0000313" key="1">
    <source>
        <dbReference type="EMBL" id="PIB24006.1"/>
    </source>
</evidence>
<gene>
    <name evidence="1" type="ORF">BFP76_01785</name>
</gene>
<comment type="caution">
    <text evidence="1">The sequence shown here is derived from an EMBL/GenBank/DDBJ whole genome shotgun (WGS) entry which is preliminary data.</text>
</comment>
<dbReference type="AlphaFoldDB" id="A0A2G5K398"/>
<accession>A0A2G5K398</accession>
<keyword evidence="2" id="KW-1185">Reference proteome</keyword>
<reference evidence="1 2" key="1">
    <citation type="submission" date="2016-08" db="EMBL/GenBank/DDBJ databases">
        <title>Draft genome of Amylibacter sp. strain 4G11.</title>
        <authorList>
            <person name="Wong S.-K."/>
            <person name="Hamasaki K."/>
            <person name="Yoshizawa S."/>
        </authorList>
    </citation>
    <scope>NUCLEOTIDE SEQUENCE [LARGE SCALE GENOMIC DNA]</scope>
    <source>
        <strain evidence="1 2">4G11</strain>
    </source>
</reference>
<protein>
    <recommendedName>
        <fullName evidence="3">Glycosyl transferase family 2</fullName>
    </recommendedName>
</protein>
<sequence length="304" mass="35371">MVRDEDFYLPNWYRYYAGQFGEENLFIIDHNSTEASAKSIIPAAKNIVNIPFDTPANDKNADRRGSFDDQRFAAIGNFVRSLLSYYDCVVFNDTDEIYVADHANGLCGYLDELPEIGIRSGVGLEIYQHENDAPFDPLQNVFSQRRHYSYRWNFCKPHILGEPADIAGHGAYGPVRFDTNLLLVHLRFADLGHLEQRQTRRLVAFSQMRGGQKSRWKQTIDETHKSISKFWKREESPLELIHHDLFDELLPEHRKQPITNDNFHRFNGGKIANIRPVDFFDPDATKDVDKYRFILPDRFKNIPS</sequence>
<dbReference type="EMBL" id="MDGM01000012">
    <property type="protein sequence ID" value="PIB24006.1"/>
    <property type="molecule type" value="Genomic_DNA"/>
</dbReference>